<proteinExistence type="predicted"/>
<keyword evidence="3" id="KW-1185">Reference proteome</keyword>
<evidence type="ECO:0000313" key="3">
    <source>
        <dbReference type="Proteomes" id="UP000555552"/>
    </source>
</evidence>
<reference evidence="2 3" key="1">
    <citation type="submission" date="2020-05" db="EMBL/GenBank/DDBJ databases">
        <title>MicrobeNet Type strains.</title>
        <authorList>
            <person name="Nicholson A.C."/>
        </authorList>
    </citation>
    <scope>NUCLEOTIDE SEQUENCE [LARGE SCALE GENOMIC DNA]</scope>
    <source>
        <strain evidence="2 3">JCM 14547</strain>
    </source>
</reference>
<name>A0A849BML8_9ACTN</name>
<sequence>MDLVAGLLVLAVTAAAILLVLRLVRPDAIERRGRNAWVGIRTGTTMRSEAAWVAAHRAAWPLVRGGSLVALAALALLGAVWLATGRDEDLLGLGSVGVMIVWVAPLLASIGPAHEAARAAEDDER</sequence>
<evidence type="ECO:0000313" key="2">
    <source>
        <dbReference type="EMBL" id="NNH22593.1"/>
    </source>
</evidence>
<protein>
    <recommendedName>
        <fullName evidence="4">SdpI/YhfL protein family protein</fullName>
    </recommendedName>
</protein>
<dbReference type="AlphaFoldDB" id="A0A849BML8"/>
<evidence type="ECO:0008006" key="4">
    <source>
        <dbReference type="Google" id="ProtNLM"/>
    </source>
</evidence>
<feature type="transmembrane region" description="Helical" evidence="1">
    <location>
        <begin position="6"/>
        <end position="24"/>
    </location>
</feature>
<accession>A0A849BML8</accession>
<feature type="transmembrane region" description="Helical" evidence="1">
    <location>
        <begin position="66"/>
        <end position="84"/>
    </location>
</feature>
<evidence type="ECO:0000256" key="1">
    <source>
        <dbReference type="SAM" id="Phobius"/>
    </source>
</evidence>
<dbReference type="InterPro" id="IPR025962">
    <property type="entry name" value="SdpI/YhfL"/>
</dbReference>
<dbReference type="RefSeq" id="WP_171202436.1">
    <property type="nucleotide sequence ID" value="NZ_BAAANP010000016.1"/>
</dbReference>
<keyword evidence="1" id="KW-0472">Membrane</keyword>
<comment type="caution">
    <text evidence="2">The sequence shown here is derived from an EMBL/GenBank/DDBJ whole genome shotgun (WGS) entry which is preliminary data.</text>
</comment>
<keyword evidence="1" id="KW-1133">Transmembrane helix</keyword>
<dbReference type="EMBL" id="JABEMA010000053">
    <property type="protein sequence ID" value="NNH22593.1"/>
    <property type="molecule type" value="Genomic_DNA"/>
</dbReference>
<gene>
    <name evidence="2" type="ORF">HLB09_05690</name>
</gene>
<dbReference type="Pfam" id="PF13630">
    <property type="entry name" value="SdpI"/>
    <property type="match status" value="1"/>
</dbReference>
<keyword evidence="1" id="KW-0812">Transmembrane</keyword>
<organism evidence="2 3">
    <name type="scientific">Pseudokineococcus marinus</name>
    <dbReference type="NCBI Taxonomy" id="351215"/>
    <lineage>
        <taxon>Bacteria</taxon>
        <taxon>Bacillati</taxon>
        <taxon>Actinomycetota</taxon>
        <taxon>Actinomycetes</taxon>
        <taxon>Kineosporiales</taxon>
        <taxon>Kineosporiaceae</taxon>
        <taxon>Pseudokineococcus</taxon>
    </lineage>
</organism>
<dbReference type="Proteomes" id="UP000555552">
    <property type="component" value="Unassembled WGS sequence"/>
</dbReference>
<feature type="transmembrane region" description="Helical" evidence="1">
    <location>
        <begin position="90"/>
        <end position="108"/>
    </location>
</feature>